<organism evidence="1 2">
    <name type="scientific">Aspergillus luchuensis (strain CBS 106.47)</name>
    <dbReference type="NCBI Taxonomy" id="1137211"/>
    <lineage>
        <taxon>Eukaryota</taxon>
        <taxon>Fungi</taxon>
        <taxon>Dikarya</taxon>
        <taxon>Ascomycota</taxon>
        <taxon>Pezizomycotina</taxon>
        <taxon>Eurotiomycetes</taxon>
        <taxon>Eurotiomycetidae</taxon>
        <taxon>Eurotiales</taxon>
        <taxon>Aspergillaceae</taxon>
        <taxon>Aspergillus</taxon>
        <taxon>Aspergillus subgen. Circumdati</taxon>
    </lineage>
</organism>
<accession>A0A1M3T9N3</accession>
<dbReference type="AlphaFoldDB" id="A0A1M3T9N3"/>
<evidence type="ECO:0000313" key="2">
    <source>
        <dbReference type="Proteomes" id="UP000184063"/>
    </source>
</evidence>
<gene>
    <name evidence="1" type="ORF">ASPFODRAFT_141139</name>
</gene>
<protein>
    <submittedName>
        <fullName evidence="1">Uncharacterized protein</fullName>
    </submittedName>
</protein>
<name>A0A1M3T9N3_ASPLC</name>
<dbReference type="Proteomes" id="UP000184063">
    <property type="component" value="Unassembled WGS sequence"/>
</dbReference>
<dbReference type="VEuPathDB" id="FungiDB:ASPFODRAFT_141139"/>
<proteinExistence type="predicted"/>
<sequence>MDDLGRDPRQILLTERYVQTRTLYAGALRKLRQGYVTNVGTNRFISVYYIRQGPKQPRLRKDV</sequence>
<dbReference type="EMBL" id="KV878246">
    <property type="protein sequence ID" value="OJZ83457.1"/>
    <property type="molecule type" value="Genomic_DNA"/>
</dbReference>
<reference evidence="2" key="1">
    <citation type="journal article" date="2017" name="Genome Biol.">
        <title>Comparative genomics reveals high biological diversity and specific adaptations in the industrially and medically important fungal genus Aspergillus.</title>
        <authorList>
            <person name="de Vries R.P."/>
            <person name="Riley R."/>
            <person name="Wiebenga A."/>
            <person name="Aguilar-Osorio G."/>
            <person name="Amillis S."/>
            <person name="Uchima C.A."/>
            <person name="Anderluh G."/>
            <person name="Asadollahi M."/>
            <person name="Askin M."/>
            <person name="Barry K."/>
            <person name="Battaglia E."/>
            <person name="Bayram O."/>
            <person name="Benocci T."/>
            <person name="Braus-Stromeyer S.A."/>
            <person name="Caldana C."/>
            <person name="Canovas D."/>
            <person name="Cerqueira G.C."/>
            <person name="Chen F."/>
            <person name="Chen W."/>
            <person name="Choi C."/>
            <person name="Clum A."/>
            <person name="Dos Santos R.A."/>
            <person name="Damasio A.R."/>
            <person name="Diallinas G."/>
            <person name="Emri T."/>
            <person name="Fekete E."/>
            <person name="Flipphi M."/>
            <person name="Freyberg S."/>
            <person name="Gallo A."/>
            <person name="Gournas C."/>
            <person name="Habgood R."/>
            <person name="Hainaut M."/>
            <person name="Harispe M.L."/>
            <person name="Henrissat B."/>
            <person name="Hilden K.S."/>
            <person name="Hope R."/>
            <person name="Hossain A."/>
            <person name="Karabika E."/>
            <person name="Karaffa L."/>
            <person name="Karanyi Z."/>
            <person name="Krasevec N."/>
            <person name="Kuo A."/>
            <person name="Kusch H."/>
            <person name="LaButti K."/>
            <person name="Lagendijk E.L."/>
            <person name="Lapidus A."/>
            <person name="Levasseur A."/>
            <person name="Lindquist E."/>
            <person name="Lipzen A."/>
            <person name="Logrieco A.F."/>
            <person name="MacCabe A."/>
            <person name="Maekelae M.R."/>
            <person name="Malavazi I."/>
            <person name="Melin P."/>
            <person name="Meyer V."/>
            <person name="Mielnichuk N."/>
            <person name="Miskei M."/>
            <person name="Molnar A.P."/>
            <person name="Mule G."/>
            <person name="Ngan C.Y."/>
            <person name="Orejas M."/>
            <person name="Orosz E."/>
            <person name="Ouedraogo J.P."/>
            <person name="Overkamp K.M."/>
            <person name="Park H.-S."/>
            <person name="Perrone G."/>
            <person name="Piumi F."/>
            <person name="Punt P.J."/>
            <person name="Ram A.F."/>
            <person name="Ramon A."/>
            <person name="Rauscher S."/>
            <person name="Record E."/>
            <person name="Riano-Pachon D.M."/>
            <person name="Robert V."/>
            <person name="Roehrig J."/>
            <person name="Ruller R."/>
            <person name="Salamov A."/>
            <person name="Salih N.S."/>
            <person name="Samson R.A."/>
            <person name="Sandor E."/>
            <person name="Sanguinetti M."/>
            <person name="Schuetze T."/>
            <person name="Sepcic K."/>
            <person name="Shelest E."/>
            <person name="Sherlock G."/>
            <person name="Sophianopoulou V."/>
            <person name="Squina F.M."/>
            <person name="Sun H."/>
            <person name="Susca A."/>
            <person name="Todd R.B."/>
            <person name="Tsang A."/>
            <person name="Unkles S.E."/>
            <person name="van de Wiele N."/>
            <person name="van Rossen-Uffink D."/>
            <person name="Oliveira J.V."/>
            <person name="Vesth T.C."/>
            <person name="Visser J."/>
            <person name="Yu J.-H."/>
            <person name="Zhou M."/>
            <person name="Andersen M.R."/>
            <person name="Archer D.B."/>
            <person name="Baker S.E."/>
            <person name="Benoit I."/>
            <person name="Brakhage A.A."/>
            <person name="Braus G.H."/>
            <person name="Fischer R."/>
            <person name="Frisvad J.C."/>
            <person name="Goldman G.H."/>
            <person name="Houbraken J."/>
            <person name="Oakley B."/>
            <person name="Pocsi I."/>
            <person name="Scazzocchio C."/>
            <person name="Seiboth B."/>
            <person name="vanKuyk P.A."/>
            <person name="Wortman J."/>
            <person name="Dyer P.S."/>
            <person name="Grigoriev I.V."/>
        </authorList>
    </citation>
    <scope>NUCLEOTIDE SEQUENCE [LARGE SCALE GENOMIC DNA]</scope>
    <source>
        <strain evidence="2">CBS 106.47</strain>
    </source>
</reference>
<evidence type="ECO:0000313" key="1">
    <source>
        <dbReference type="EMBL" id="OJZ83457.1"/>
    </source>
</evidence>